<sequence length="399" mass="45647">MTAVIPMRIIDLIGKPGLVVILGVSRDTIERNVLEPMREVYTAKRVGTINSRNIVRLFGEDVYCLGAEKVSQVAKIQGASIKYAYGDEIAKWNKEVFRMLQSRLDKPYSCFDGACNPEHPTHWLKEFIDSDVDMYLQEYTIFDNPHLSKEFVDNLCKEYSGTIYYDRLILGRWKRAEGAIYRKFADEPTLFKCEIVDAIDPSANCKQFRREDITGIEIGLDFGGNKSGHAFVARGYVDGYHDLIILASRRIKATDAGEAIDSNKLDALFIDFVRYVEETYGTTSYDGYHNLESVYWDNAESVLGTSIRNAVEKEFPFIIVRPAKKDRINDRINCMLRLMGARRFWITDDAETVRKALSDAVWDKAKEADIRLDDGSTDIDSLDAMEYTYERDIKELIGE</sequence>
<reference evidence="1" key="1">
    <citation type="journal article" date="2021" name="Proc. Natl. Acad. Sci. U.S.A.">
        <title>A Catalog of Tens of Thousands of Viruses from Human Metagenomes Reveals Hidden Associations with Chronic Diseases.</title>
        <authorList>
            <person name="Tisza M.J."/>
            <person name="Buck C.B."/>
        </authorList>
    </citation>
    <scope>NUCLEOTIDE SEQUENCE</scope>
    <source>
        <strain evidence="1">CthGz5</strain>
    </source>
</reference>
<accession>A0A8S5V9Z4</accession>
<dbReference type="Pfam" id="PF03237">
    <property type="entry name" value="Terminase_6N"/>
    <property type="match status" value="1"/>
</dbReference>
<organism evidence="1">
    <name type="scientific">Siphoviridae sp. cthGz5</name>
    <dbReference type="NCBI Taxonomy" id="2825613"/>
    <lineage>
        <taxon>Viruses</taxon>
        <taxon>Duplodnaviria</taxon>
        <taxon>Heunggongvirae</taxon>
        <taxon>Uroviricota</taxon>
        <taxon>Caudoviricetes</taxon>
    </lineage>
</organism>
<dbReference type="InterPro" id="IPR027417">
    <property type="entry name" value="P-loop_NTPase"/>
</dbReference>
<name>A0A8S5V9Z4_9CAUD</name>
<dbReference type="Gene3D" id="3.30.420.280">
    <property type="match status" value="1"/>
</dbReference>
<protein>
    <submittedName>
        <fullName evidence="1">Large terminase</fullName>
    </submittedName>
</protein>
<proteinExistence type="predicted"/>
<dbReference type="Gene3D" id="3.40.50.300">
    <property type="entry name" value="P-loop containing nucleotide triphosphate hydrolases"/>
    <property type="match status" value="1"/>
</dbReference>
<dbReference type="EMBL" id="BK016232">
    <property type="protein sequence ID" value="DAG03594.1"/>
    <property type="molecule type" value="Genomic_DNA"/>
</dbReference>
<evidence type="ECO:0000313" key="1">
    <source>
        <dbReference type="EMBL" id="DAG03594.1"/>
    </source>
</evidence>